<evidence type="ECO:0000256" key="1">
    <source>
        <dbReference type="ARBA" id="ARBA00004141"/>
    </source>
</evidence>
<keyword evidence="7 9" id="KW-1133">Transmembrane helix</keyword>
<evidence type="ECO:0000256" key="6">
    <source>
        <dbReference type="ARBA" id="ARBA00022840"/>
    </source>
</evidence>
<dbReference type="Proteomes" id="UP000728032">
    <property type="component" value="Unassembled WGS sequence"/>
</dbReference>
<dbReference type="GO" id="GO:0140359">
    <property type="term" value="F:ABC-type transporter activity"/>
    <property type="evidence" value="ECO:0007669"/>
    <property type="project" value="InterPro"/>
</dbReference>
<evidence type="ECO:0000256" key="9">
    <source>
        <dbReference type="SAM" id="Phobius"/>
    </source>
</evidence>
<dbReference type="SUPFAM" id="SSF90123">
    <property type="entry name" value="ABC transporter transmembrane region"/>
    <property type="match status" value="3"/>
</dbReference>
<feature type="domain" description="ABC transmembrane type-1" evidence="10">
    <location>
        <begin position="80"/>
        <end position="187"/>
    </location>
</feature>
<keyword evidence="3" id="KW-0813">Transport</keyword>
<keyword evidence="6" id="KW-0067">ATP-binding</keyword>
<keyword evidence="12" id="KW-1185">Reference proteome</keyword>
<evidence type="ECO:0000313" key="12">
    <source>
        <dbReference type="Proteomes" id="UP000728032"/>
    </source>
</evidence>
<dbReference type="EMBL" id="OC915665">
    <property type="protein sequence ID" value="CAD7641410.1"/>
    <property type="molecule type" value="Genomic_DNA"/>
</dbReference>
<dbReference type="PANTHER" id="PTHR24223:SF456">
    <property type="entry name" value="MULTIDRUG RESISTANCE-ASSOCIATED PROTEIN LETHAL(2)03659"/>
    <property type="match status" value="1"/>
</dbReference>
<dbReference type="FunFam" id="1.20.1560.10:FF:000017">
    <property type="entry name" value="Cystic fibrosis transmembrane conductance regulator"/>
    <property type="match status" value="1"/>
</dbReference>
<dbReference type="AlphaFoldDB" id="A0A7R9LGS1"/>
<accession>A0A7R9LGS1</accession>
<organism evidence="11">
    <name type="scientific">Oppiella nova</name>
    <dbReference type="NCBI Taxonomy" id="334625"/>
    <lineage>
        <taxon>Eukaryota</taxon>
        <taxon>Metazoa</taxon>
        <taxon>Ecdysozoa</taxon>
        <taxon>Arthropoda</taxon>
        <taxon>Chelicerata</taxon>
        <taxon>Arachnida</taxon>
        <taxon>Acari</taxon>
        <taxon>Acariformes</taxon>
        <taxon>Sarcoptiformes</taxon>
        <taxon>Oribatida</taxon>
        <taxon>Brachypylina</taxon>
        <taxon>Oppioidea</taxon>
        <taxon>Oppiidae</taxon>
        <taxon>Oppiella</taxon>
    </lineage>
</organism>
<evidence type="ECO:0000256" key="8">
    <source>
        <dbReference type="ARBA" id="ARBA00023136"/>
    </source>
</evidence>
<comment type="subcellular location">
    <subcellularLocation>
        <location evidence="1">Membrane</location>
        <topology evidence="1">Multi-pass membrane protein</topology>
    </subcellularLocation>
</comment>
<dbReference type="GO" id="GO:0016020">
    <property type="term" value="C:membrane"/>
    <property type="evidence" value="ECO:0007669"/>
    <property type="project" value="UniProtKB-SubCell"/>
</dbReference>
<dbReference type="PROSITE" id="PS50929">
    <property type="entry name" value="ABC_TM1F"/>
    <property type="match status" value="2"/>
</dbReference>
<evidence type="ECO:0000256" key="5">
    <source>
        <dbReference type="ARBA" id="ARBA00022741"/>
    </source>
</evidence>
<dbReference type="Gene3D" id="1.20.1560.10">
    <property type="entry name" value="ABC transporter type 1, transmembrane domain"/>
    <property type="match status" value="3"/>
</dbReference>
<proteinExistence type="inferred from homology"/>
<evidence type="ECO:0000313" key="11">
    <source>
        <dbReference type="EMBL" id="CAD7641410.1"/>
    </source>
</evidence>
<keyword evidence="4 9" id="KW-0812">Transmembrane</keyword>
<evidence type="ECO:0000256" key="3">
    <source>
        <dbReference type="ARBA" id="ARBA00022448"/>
    </source>
</evidence>
<dbReference type="Pfam" id="PF00664">
    <property type="entry name" value="ABC_membrane"/>
    <property type="match status" value="2"/>
</dbReference>
<evidence type="ECO:0000256" key="2">
    <source>
        <dbReference type="ARBA" id="ARBA00009726"/>
    </source>
</evidence>
<sequence length="539" mass="61598">MDEEQLIKKPSRWIYQTFIRGLKKEVEITDIYKCPKNDESEQLVQTLERNWNKELRKKNPSFTLATIKTFAFQMLIPFCLILFGECFLKIVQPLLLGWVIRYFADPDNNDYETACLCAGGVVGTSLAYVLTYHPAAVRECRVATKARVTWCTLMYKKALKLKPSAFGKTTIGQILNLMSNDVSRFDEECFLKIVQPLLLGWVIRYFADPDNNDYEMACLCAGGVVGTSLAYVLTYHPAAVRECRVATKARVTWCTLMYKKALKLKPSAFGKTTIGQILNLMSNDVSRFDEALKLKPSAFGKTTIGQILNLMSNDVSRFDEYCILGTYMFIAPLQTLIGIYICYTYIGWTCFIGLGVLLLFIPFNSLVGRLFLKIRTKVAALSDNRIRLMNEIIKGMAVIKMYAWEKHFSKLISEARKKEMAKIRGSTLLRALNISISIIAARVILFAIFIVYVLLGGQLKAETVFVTMSIFNTIRNTMTWFFPQSIALAAEIYVSCQRVQRFLLLEEIENQSIEYKDNDFVNEKNKNNMNIYLNNMETI</sequence>
<keyword evidence="5" id="KW-0547">Nucleotide-binding</keyword>
<feature type="transmembrane region" description="Helical" evidence="9">
    <location>
        <begin position="70"/>
        <end position="91"/>
    </location>
</feature>
<protein>
    <recommendedName>
        <fullName evidence="10">ABC transmembrane type-1 domain-containing protein</fullName>
    </recommendedName>
</protein>
<dbReference type="InterPro" id="IPR050173">
    <property type="entry name" value="ABC_transporter_C-like"/>
</dbReference>
<dbReference type="PANTHER" id="PTHR24223">
    <property type="entry name" value="ATP-BINDING CASSETTE SUB-FAMILY C"/>
    <property type="match status" value="1"/>
</dbReference>
<evidence type="ECO:0000256" key="4">
    <source>
        <dbReference type="ARBA" id="ARBA00022692"/>
    </source>
</evidence>
<feature type="transmembrane region" description="Helical" evidence="9">
    <location>
        <begin position="321"/>
        <end position="346"/>
    </location>
</feature>
<evidence type="ECO:0000256" key="7">
    <source>
        <dbReference type="ARBA" id="ARBA00022989"/>
    </source>
</evidence>
<feature type="domain" description="ABC transmembrane type-1" evidence="10">
    <location>
        <begin position="190"/>
        <end position="490"/>
    </location>
</feature>
<dbReference type="InterPro" id="IPR011527">
    <property type="entry name" value="ABC1_TM_dom"/>
</dbReference>
<dbReference type="OrthoDB" id="6500128at2759"/>
<dbReference type="InterPro" id="IPR036640">
    <property type="entry name" value="ABC1_TM_sf"/>
</dbReference>
<evidence type="ECO:0000259" key="10">
    <source>
        <dbReference type="PROSITE" id="PS50929"/>
    </source>
</evidence>
<name>A0A7R9LGS1_9ACAR</name>
<feature type="transmembrane region" description="Helical" evidence="9">
    <location>
        <begin position="352"/>
        <end position="372"/>
    </location>
</feature>
<feature type="transmembrane region" description="Helical" evidence="9">
    <location>
        <begin position="427"/>
        <end position="455"/>
    </location>
</feature>
<keyword evidence="8 9" id="KW-0472">Membrane</keyword>
<reference evidence="11" key="1">
    <citation type="submission" date="2020-11" db="EMBL/GenBank/DDBJ databases">
        <authorList>
            <person name="Tran Van P."/>
        </authorList>
    </citation>
    <scope>NUCLEOTIDE SEQUENCE</scope>
</reference>
<feature type="transmembrane region" description="Helical" evidence="9">
    <location>
        <begin position="111"/>
        <end position="131"/>
    </location>
</feature>
<comment type="similarity">
    <text evidence="2">Belongs to the ABC transporter superfamily. ABCC family. Conjugate transporter (TC 3.A.1.208) subfamily.</text>
</comment>
<gene>
    <name evidence="11" type="ORF">ONB1V03_LOCUS3088</name>
</gene>
<dbReference type="EMBL" id="CAJPVJ010000840">
    <property type="protein sequence ID" value="CAG2163514.1"/>
    <property type="molecule type" value="Genomic_DNA"/>
</dbReference>
<dbReference type="GO" id="GO:0005524">
    <property type="term" value="F:ATP binding"/>
    <property type="evidence" value="ECO:0007669"/>
    <property type="project" value="UniProtKB-KW"/>
</dbReference>